<dbReference type="PRINTS" id="PR00417">
    <property type="entry name" value="PRTPISMRASEI"/>
</dbReference>
<protein>
    <recommendedName>
        <fullName evidence="10">DNA topoisomerase 1</fullName>
        <ecNumber evidence="10">5.6.2.1</ecNumber>
    </recommendedName>
    <alternativeName>
        <fullName evidence="10">DNA topoisomerase I</fullName>
    </alternativeName>
</protein>
<organism evidence="13 14">
    <name type="scientific">candidate division WOR-1 bacterium RIFCSPLOWO2_02_FULL_46_20</name>
    <dbReference type="NCBI Taxonomy" id="1802567"/>
    <lineage>
        <taxon>Bacteria</taxon>
        <taxon>Bacillati</taxon>
        <taxon>Saganbacteria</taxon>
    </lineage>
</organism>
<evidence type="ECO:0000313" key="14">
    <source>
        <dbReference type="Proteomes" id="UP000176938"/>
    </source>
</evidence>
<feature type="domain" description="Toprim" evidence="11">
    <location>
        <begin position="17"/>
        <end position="127"/>
    </location>
</feature>
<dbReference type="InterPro" id="IPR013498">
    <property type="entry name" value="Topo_IA_Znf"/>
</dbReference>
<dbReference type="Pfam" id="PF01131">
    <property type="entry name" value="Topoisom_bac"/>
    <property type="match status" value="1"/>
</dbReference>
<dbReference type="InterPro" id="IPR003601">
    <property type="entry name" value="Topo_IA_2"/>
</dbReference>
<dbReference type="Pfam" id="PF01396">
    <property type="entry name" value="Zn_ribbon_Top1"/>
    <property type="match status" value="3"/>
</dbReference>
<dbReference type="InterPro" id="IPR013825">
    <property type="entry name" value="Topo_IA_cen_sub2"/>
</dbReference>
<gene>
    <name evidence="10" type="primary">topA</name>
    <name evidence="13" type="ORF">A3H38_03645</name>
</gene>
<dbReference type="InterPro" id="IPR013826">
    <property type="entry name" value="Topo_IA_cen_sub3"/>
</dbReference>
<feature type="domain" description="Topo IA-type catalytic" evidence="12">
    <location>
        <begin position="142"/>
        <end position="581"/>
    </location>
</feature>
<feature type="site" description="Interaction with DNA" evidence="10">
    <location>
        <position position="168"/>
    </location>
</feature>
<keyword evidence="3" id="KW-0479">Metal-binding</keyword>
<dbReference type="InterPro" id="IPR000380">
    <property type="entry name" value="Topo_IA"/>
</dbReference>
<feature type="site" description="Interaction with DNA" evidence="10">
    <location>
        <position position="161"/>
    </location>
</feature>
<dbReference type="NCBIfam" id="TIGR01051">
    <property type="entry name" value="topA_bact"/>
    <property type="match status" value="1"/>
</dbReference>
<evidence type="ECO:0000313" key="13">
    <source>
        <dbReference type="EMBL" id="OGC03119.1"/>
    </source>
</evidence>
<feature type="site" description="Interaction with DNA" evidence="10">
    <location>
        <position position="513"/>
    </location>
</feature>
<dbReference type="GO" id="GO:0005694">
    <property type="term" value="C:chromosome"/>
    <property type="evidence" value="ECO:0007669"/>
    <property type="project" value="InterPro"/>
</dbReference>
<sequence length="730" mass="82457">MTVKHISVTMRIVKMSKKLVIVESPAKARTLKKFLGNDFLVEACGGHVRDLPPKSLGVKIEKDFEPNYRVIKSKEKIIKSLSAIAKKCAVIFLAPDPDREGEAIAWHLNALLGTRGKIKRIEFHEITKEAVIKAVNNPREIDMPRVNAQQARRILDRLVGYKISPLLWKKVRKGLSAGRVQSVAVRLICEREDQIKIFKPEEYWDIIANLSSEEKAAFSAKLVAKGEDSLGVRPKEKGKIIGSENEAKKILADLEGAQYTVDKITKKEQKRNPSSPFITSTLQQEASHKLGYSAKKTMIIAQKLYEGADLKGEGRVGLITYMRTDSVRVAEEAETACRKYITEVFGKEYLPAQPLRYKKKKQAQDAHEAIRPTSVFRHPDQIKESLEADELKLYELIWKRFIACQMNPALFDQTSVDISAKEYKFRASGSVLKFDGFIKVYLESDDDESEEKSGTLPLLKDKEALLLNSLAPTQHFTLPPPRFNEASLVKELEKSGIGRPSTYAPIISTIQQRGYVEKEGRALQPTEIGMTTNSLLVKHFPLIMDIKFTAHMEDDLDDIVADKISWIKILKVFYEPFAKALAEADINMEKVKKEIKTEEKCPDCGKDIVIRQGRYGDFMACSGYPDCKFTKPLPEDEQKNAVAEKCDKCGNPMIMKQSRFGTFLACSAYPRCKNIKSIIKKIGAQCPKCAGEIVERRTRRGKIFYGCIGYPKCDFATWQRPDTKKEDKGA</sequence>
<evidence type="ECO:0000256" key="5">
    <source>
        <dbReference type="ARBA" id="ARBA00022833"/>
    </source>
</evidence>
<dbReference type="SUPFAM" id="SSF57783">
    <property type="entry name" value="Zinc beta-ribbon"/>
    <property type="match status" value="2"/>
</dbReference>
<keyword evidence="4" id="KW-0863">Zinc-finger</keyword>
<dbReference type="SMART" id="SM00437">
    <property type="entry name" value="TOP1Ac"/>
    <property type="match status" value="1"/>
</dbReference>
<dbReference type="PANTHER" id="PTHR42785">
    <property type="entry name" value="DNA TOPOISOMERASE, TYPE IA, CORE"/>
    <property type="match status" value="1"/>
</dbReference>
<keyword evidence="6" id="KW-0460">Magnesium</keyword>
<feature type="site" description="Interaction with DNA" evidence="10">
    <location>
        <position position="153"/>
    </location>
</feature>
<evidence type="ECO:0000259" key="11">
    <source>
        <dbReference type="PROSITE" id="PS50880"/>
    </source>
</evidence>
<dbReference type="InterPro" id="IPR013497">
    <property type="entry name" value="Topo_IA_cen"/>
</dbReference>
<feature type="site" description="Interaction with DNA" evidence="10">
    <location>
        <position position="323"/>
    </location>
</feature>
<comment type="subunit">
    <text evidence="10">Monomer.</text>
</comment>
<dbReference type="PANTHER" id="PTHR42785:SF1">
    <property type="entry name" value="DNA TOPOISOMERASE"/>
    <property type="match status" value="1"/>
</dbReference>
<dbReference type="GO" id="GO:0003917">
    <property type="term" value="F:DNA topoisomerase type I (single strand cut, ATP-independent) activity"/>
    <property type="evidence" value="ECO:0007669"/>
    <property type="project" value="UniProtKB-UniRule"/>
</dbReference>
<evidence type="ECO:0000256" key="1">
    <source>
        <dbReference type="ARBA" id="ARBA00000213"/>
    </source>
</evidence>
<dbReference type="InterPro" id="IPR023405">
    <property type="entry name" value="Topo_IA_core_domain"/>
</dbReference>
<dbReference type="Gene3D" id="3.40.50.140">
    <property type="match status" value="1"/>
</dbReference>
<evidence type="ECO:0000256" key="8">
    <source>
        <dbReference type="ARBA" id="ARBA00023125"/>
    </source>
</evidence>
<keyword evidence="9 10" id="KW-0413">Isomerase</keyword>
<dbReference type="InterPro" id="IPR003602">
    <property type="entry name" value="Topo_IA_DNA-bd_dom"/>
</dbReference>
<feature type="site" description="Interaction with DNA" evidence="10">
    <location>
        <position position="156"/>
    </location>
</feature>
<keyword evidence="8 10" id="KW-0238">DNA-binding</keyword>
<proteinExistence type="inferred from homology"/>
<dbReference type="InterPro" id="IPR028612">
    <property type="entry name" value="Topoisom_1_IA"/>
</dbReference>
<dbReference type="Pfam" id="PF01751">
    <property type="entry name" value="Toprim"/>
    <property type="match status" value="1"/>
</dbReference>
<dbReference type="PROSITE" id="PS50880">
    <property type="entry name" value="TOPRIM"/>
    <property type="match status" value="1"/>
</dbReference>
<feature type="site" description="Interaction with DNA" evidence="10">
    <location>
        <position position="152"/>
    </location>
</feature>
<reference evidence="13 14" key="1">
    <citation type="journal article" date="2016" name="Nat. Commun.">
        <title>Thousands of microbial genomes shed light on interconnected biogeochemical processes in an aquifer system.</title>
        <authorList>
            <person name="Anantharaman K."/>
            <person name="Brown C.T."/>
            <person name="Hug L.A."/>
            <person name="Sharon I."/>
            <person name="Castelle C.J."/>
            <person name="Probst A.J."/>
            <person name="Thomas B.C."/>
            <person name="Singh A."/>
            <person name="Wilkins M.J."/>
            <person name="Karaoz U."/>
            <person name="Brodie E.L."/>
            <person name="Williams K.H."/>
            <person name="Hubbard S.S."/>
            <person name="Banfield J.F."/>
        </authorList>
    </citation>
    <scope>NUCLEOTIDE SEQUENCE [LARGE SCALE GENOMIC DNA]</scope>
</reference>
<dbReference type="PROSITE" id="PS00396">
    <property type="entry name" value="TOPO_IA_1"/>
    <property type="match status" value="1"/>
</dbReference>
<evidence type="ECO:0000256" key="7">
    <source>
        <dbReference type="ARBA" id="ARBA00023029"/>
    </source>
</evidence>
<dbReference type="Proteomes" id="UP000176938">
    <property type="component" value="Unassembled WGS sequence"/>
</dbReference>
<dbReference type="Gene3D" id="1.10.460.10">
    <property type="entry name" value="Topoisomerase I, domain 2"/>
    <property type="match status" value="1"/>
</dbReference>
<evidence type="ECO:0000259" key="12">
    <source>
        <dbReference type="PROSITE" id="PS52039"/>
    </source>
</evidence>
<evidence type="ECO:0000256" key="2">
    <source>
        <dbReference type="ARBA" id="ARBA00009446"/>
    </source>
</evidence>
<evidence type="ECO:0000256" key="6">
    <source>
        <dbReference type="ARBA" id="ARBA00022842"/>
    </source>
</evidence>
<dbReference type="Gene3D" id="3.30.65.10">
    <property type="entry name" value="Bacterial Topoisomerase I, domain 1"/>
    <property type="match status" value="3"/>
</dbReference>
<keyword evidence="5" id="KW-0862">Zinc</keyword>
<dbReference type="InterPro" id="IPR013824">
    <property type="entry name" value="Topo_IA_cen_sub1"/>
</dbReference>
<evidence type="ECO:0000256" key="10">
    <source>
        <dbReference type="HAMAP-Rule" id="MF_00952"/>
    </source>
</evidence>
<dbReference type="AlphaFoldDB" id="A0A1F4R4M4"/>
<dbReference type="GO" id="GO:0008270">
    <property type="term" value="F:zinc ion binding"/>
    <property type="evidence" value="ECO:0007669"/>
    <property type="project" value="UniProtKB-KW"/>
</dbReference>
<dbReference type="GO" id="GO:0003677">
    <property type="term" value="F:DNA binding"/>
    <property type="evidence" value="ECO:0007669"/>
    <property type="project" value="UniProtKB-KW"/>
</dbReference>
<accession>A0A1F4R4M4</accession>
<dbReference type="EMBL" id="METP01000060">
    <property type="protein sequence ID" value="OGC03119.1"/>
    <property type="molecule type" value="Genomic_DNA"/>
</dbReference>
<dbReference type="InterPro" id="IPR006171">
    <property type="entry name" value="TOPRIM_dom"/>
</dbReference>
<dbReference type="InterPro" id="IPR034149">
    <property type="entry name" value="TOPRIM_TopoI"/>
</dbReference>
<comment type="catalytic activity">
    <reaction evidence="1 10">
        <text>ATP-independent breakage of single-stranded DNA, followed by passage and rejoining.</text>
        <dbReference type="EC" id="5.6.2.1"/>
    </reaction>
</comment>
<comment type="caution">
    <text evidence="13">The sequence shown here is derived from an EMBL/GenBank/DDBJ whole genome shotgun (WGS) entry which is preliminary data.</text>
</comment>
<keyword evidence="7 10" id="KW-0799">Topoisomerase</keyword>
<comment type="function">
    <text evidence="10">Releases the supercoiling and torsional tension of DNA, which is introduced during the DNA replication and transcription, by transiently cleaving and rejoining one strand of the DNA duplex. Introduces a single-strand break via transesterification at a target site in duplex DNA. The scissile phosphodiester is attacked by the catalytic tyrosine of the enzyme, resulting in the formation of a DNA-(5'-phosphotyrosyl)-enzyme intermediate and the expulsion of a 3'-OH DNA strand. The free DNA strand then undergoes passage around the unbroken strand, thus removing DNA supercoils. Finally, in the religation step, the DNA 3'-OH attacks the covalent intermediate to expel the active-site tyrosine and restore the DNA phosphodiester backbone.</text>
</comment>
<name>A0A1F4R4M4_UNCSA</name>
<dbReference type="SUPFAM" id="SSF56712">
    <property type="entry name" value="Prokaryotic type I DNA topoisomerase"/>
    <property type="match status" value="1"/>
</dbReference>
<comment type="similarity">
    <text evidence="2 10">Belongs to the type IA topoisomerase family.</text>
</comment>
<dbReference type="Gene3D" id="2.70.20.10">
    <property type="entry name" value="Topoisomerase I, domain 3"/>
    <property type="match status" value="1"/>
</dbReference>
<dbReference type="Gene3D" id="1.10.290.10">
    <property type="entry name" value="Topoisomerase I, domain 4"/>
    <property type="match status" value="1"/>
</dbReference>
<evidence type="ECO:0000256" key="4">
    <source>
        <dbReference type="ARBA" id="ARBA00022771"/>
    </source>
</evidence>
<feature type="site" description="Interaction with DNA" evidence="10">
    <location>
        <position position="47"/>
    </location>
</feature>
<dbReference type="PROSITE" id="PS52039">
    <property type="entry name" value="TOPO_IA_2"/>
    <property type="match status" value="1"/>
</dbReference>
<dbReference type="CDD" id="cd03363">
    <property type="entry name" value="TOPRIM_TopoIA_TopoI"/>
    <property type="match status" value="1"/>
</dbReference>
<dbReference type="HAMAP" id="MF_00952">
    <property type="entry name" value="Topoisom_1_prok"/>
    <property type="match status" value="1"/>
</dbReference>
<dbReference type="InterPro" id="IPR005733">
    <property type="entry name" value="TopoI_bac-type"/>
</dbReference>
<dbReference type="GO" id="GO:0006265">
    <property type="term" value="P:DNA topological change"/>
    <property type="evidence" value="ECO:0007669"/>
    <property type="project" value="UniProtKB-UniRule"/>
</dbReference>
<dbReference type="InterPro" id="IPR023406">
    <property type="entry name" value="Topo_IA_AS"/>
</dbReference>
<evidence type="ECO:0000256" key="9">
    <source>
        <dbReference type="ARBA" id="ARBA00023235"/>
    </source>
</evidence>
<evidence type="ECO:0000256" key="3">
    <source>
        <dbReference type="ARBA" id="ARBA00022723"/>
    </source>
</evidence>
<dbReference type="EC" id="5.6.2.1" evidence="10"/>
<feature type="active site" description="O-(5'-phospho-DNA)-tyrosine intermediate" evidence="10">
    <location>
        <position position="321"/>
    </location>
</feature>
<feature type="region of interest" description="Interaction with DNA" evidence="10">
    <location>
        <begin position="176"/>
        <end position="181"/>
    </location>
</feature>
<dbReference type="SMART" id="SM00436">
    <property type="entry name" value="TOP1Bc"/>
    <property type="match status" value="1"/>
</dbReference>
<dbReference type="CDD" id="cd00186">
    <property type="entry name" value="TOP1Ac"/>
    <property type="match status" value="1"/>
</dbReference>
<dbReference type="SMART" id="SM00493">
    <property type="entry name" value="TOPRIM"/>
    <property type="match status" value="1"/>
</dbReference>